<keyword evidence="6" id="KW-1185">Reference proteome</keyword>
<dbReference type="AlphaFoldDB" id="A0A6H1TS56"/>
<accession>A0A6H1TS56</accession>
<dbReference type="SMART" id="SM00028">
    <property type="entry name" value="TPR"/>
    <property type="match status" value="6"/>
</dbReference>
<dbReference type="Pfam" id="PF00515">
    <property type="entry name" value="TPR_1"/>
    <property type="match status" value="1"/>
</dbReference>
<dbReference type="Pfam" id="PF13414">
    <property type="entry name" value="TPR_11"/>
    <property type="match status" value="1"/>
</dbReference>
<evidence type="ECO:0000256" key="3">
    <source>
        <dbReference type="PROSITE-ProRule" id="PRU00339"/>
    </source>
</evidence>
<sequence length="385" mass="43709">MFQRVWQWFSGRFTTLFGSSTTPSTDRPIAAKPEPLDKTQYEHYFLQLLDGVDRGWEGVKIYRFFEALSDRATLSDWESWLRRFGDERLANEGSHGELARRLLRLSDRSHSVDDLQTIRAIAREIGAQLEGRAVPAESPPQPQSQPQPEPTPQSEAIDSDFWRDDRPATIAALDRQALEVEFNRASDRLHAGAFEEAVSAFDRVLEADPNHDRAWLERGVALANLGQLKGAIASYDRAIALNPSAAPAWSHRGDAFYDCGDIEAAIASWDRALELKPQDAETWYNKGLALGRNLGRWQEAIAAWDRSLEFQPDDFETWFYRGVGFGALKQWEQALTSWEKTLELKPDFRDAWINKGTALQHLGRYNEAIEANNRAMELQSNAVSE</sequence>
<dbReference type="PANTHER" id="PTHR44858">
    <property type="entry name" value="TETRATRICOPEPTIDE REPEAT PROTEIN 6"/>
    <property type="match status" value="1"/>
</dbReference>
<keyword evidence="2 3" id="KW-0802">TPR repeat</keyword>
<dbReference type="KEGG" id="oxy:HCG48_01595"/>
<organism evidence="5 6">
    <name type="scientific">Oxynema aestuarii AP17</name>
    <dbReference type="NCBI Taxonomy" id="2064643"/>
    <lineage>
        <taxon>Bacteria</taxon>
        <taxon>Bacillati</taxon>
        <taxon>Cyanobacteriota</taxon>
        <taxon>Cyanophyceae</taxon>
        <taxon>Oscillatoriophycideae</taxon>
        <taxon>Oscillatoriales</taxon>
        <taxon>Oscillatoriaceae</taxon>
        <taxon>Oxynema</taxon>
        <taxon>Oxynema aestuarii</taxon>
    </lineage>
</organism>
<feature type="repeat" description="TPR" evidence="3">
    <location>
        <begin position="315"/>
        <end position="348"/>
    </location>
</feature>
<dbReference type="Pfam" id="PF13432">
    <property type="entry name" value="TPR_16"/>
    <property type="match status" value="1"/>
</dbReference>
<feature type="repeat" description="TPR" evidence="3">
    <location>
        <begin position="349"/>
        <end position="382"/>
    </location>
</feature>
<evidence type="ECO:0000256" key="4">
    <source>
        <dbReference type="SAM" id="MobiDB-lite"/>
    </source>
</evidence>
<evidence type="ECO:0000313" key="6">
    <source>
        <dbReference type="Proteomes" id="UP000500857"/>
    </source>
</evidence>
<dbReference type="InterPro" id="IPR019734">
    <property type="entry name" value="TPR_rpt"/>
</dbReference>
<feature type="repeat" description="TPR" evidence="3">
    <location>
        <begin position="178"/>
        <end position="211"/>
    </location>
</feature>
<reference evidence="5 6" key="1">
    <citation type="submission" date="2020-04" db="EMBL/GenBank/DDBJ databases">
        <authorList>
            <person name="Basu S."/>
            <person name="Maruthanayagam V."/>
            <person name="Chakraborty S."/>
            <person name="Pramanik A."/>
            <person name="Mukherjee J."/>
            <person name="Brink B."/>
        </authorList>
    </citation>
    <scope>NUCLEOTIDE SEQUENCE [LARGE SCALE GENOMIC DNA]</scope>
    <source>
        <strain evidence="5 6">AP17</strain>
    </source>
</reference>
<dbReference type="EMBL" id="CP051167">
    <property type="protein sequence ID" value="QIZ69438.1"/>
    <property type="molecule type" value="Genomic_DNA"/>
</dbReference>
<protein>
    <submittedName>
        <fullName evidence="5">Tetratricopeptide repeat protein</fullName>
    </submittedName>
</protein>
<feature type="repeat" description="TPR" evidence="3">
    <location>
        <begin position="212"/>
        <end position="245"/>
    </location>
</feature>
<dbReference type="InterPro" id="IPR050498">
    <property type="entry name" value="Ycf3"/>
</dbReference>
<keyword evidence="1" id="KW-0677">Repeat</keyword>
<feature type="repeat" description="TPR" evidence="3">
    <location>
        <begin position="246"/>
        <end position="279"/>
    </location>
</feature>
<dbReference type="Gene3D" id="1.25.40.10">
    <property type="entry name" value="Tetratricopeptide repeat domain"/>
    <property type="match status" value="3"/>
</dbReference>
<dbReference type="SUPFAM" id="SSF48452">
    <property type="entry name" value="TPR-like"/>
    <property type="match status" value="1"/>
</dbReference>
<feature type="region of interest" description="Disordered" evidence="4">
    <location>
        <begin position="132"/>
        <end position="158"/>
    </location>
</feature>
<name>A0A6H1TS56_9CYAN</name>
<dbReference type="InterPro" id="IPR011990">
    <property type="entry name" value="TPR-like_helical_dom_sf"/>
</dbReference>
<proteinExistence type="predicted"/>
<gene>
    <name evidence="5" type="ORF">HCG48_01595</name>
</gene>
<evidence type="ECO:0000256" key="1">
    <source>
        <dbReference type="ARBA" id="ARBA00022737"/>
    </source>
</evidence>
<evidence type="ECO:0000256" key="2">
    <source>
        <dbReference type="ARBA" id="ARBA00022803"/>
    </source>
</evidence>
<dbReference type="PROSITE" id="PS50005">
    <property type="entry name" value="TPR"/>
    <property type="match status" value="5"/>
</dbReference>
<feature type="compositionally biased region" description="Pro residues" evidence="4">
    <location>
        <begin position="137"/>
        <end position="151"/>
    </location>
</feature>
<dbReference type="PANTHER" id="PTHR44858:SF1">
    <property type="entry name" value="UDP-N-ACETYLGLUCOSAMINE--PEPTIDE N-ACETYLGLUCOSAMINYLTRANSFERASE SPINDLY-RELATED"/>
    <property type="match status" value="1"/>
</dbReference>
<dbReference type="RefSeq" id="WP_168567595.1">
    <property type="nucleotide sequence ID" value="NZ_CP051167.1"/>
</dbReference>
<dbReference type="Proteomes" id="UP000500857">
    <property type="component" value="Chromosome"/>
</dbReference>
<evidence type="ECO:0000313" key="5">
    <source>
        <dbReference type="EMBL" id="QIZ69438.1"/>
    </source>
</evidence>